<dbReference type="RefSeq" id="WP_092727171.1">
    <property type="nucleotide sequence ID" value="NZ_FNGW01000008.1"/>
</dbReference>
<protein>
    <recommendedName>
        <fullName evidence="3">Cysteine-rich domain-containing protein</fullName>
    </recommendedName>
</protein>
<accession>A0A1G9S213</accession>
<name>A0A1G9S213_9FIRM</name>
<sequence length="218" mass="25196">MKKVYFNPGCALSIYKPDMENRILKFLNENYGDVKLHKICCQHDPQLEPESLIINVCAGCDRRFRSLYEGISTISIWEILDGLDGFDYPDYNGLKVSVQDACPIREKSEVHKAVRSLLKKMNIEVIETEFYGTRSICCGDSLYPNLPLETIHKKMNERANSMPCDDVCVYCVSCIKSMHIGGKKPRYLIDLLMNESTEPQVYDTVQWHEQLQEYIEVH</sequence>
<keyword evidence="2" id="KW-1185">Reference proteome</keyword>
<gene>
    <name evidence="1" type="ORF">SAMN04515677_10851</name>
</gene>
<evidence type="ECO:0008006" key="3">
    <source>
        <dbReference type="Google" id="ProtNLM"/>
    </source>
</evidence>
<dbReference type="Proteomes" id="UP000199068">
    <property type="component" value="Unassembled WGS sequence"/>
</dbReference>
<dbReference type="AlphaFoldDB" id="A0A1G9S213"/>
<reference evidence="1 2" key="1">
    <citation type="submission" date="2016-10" db="EMBL/GenBank/DDBJ databases">
        <authorList>
            <person name="de Groot N.N."/>
        </authorList>
    </citation>
    <scope>NUCLEOTIDE SEQUENCE [LARGE SCALE GENOMIC DNA]</scope>
    <source>
        <strain evidence="1 2">DSM 797</strain>
    </source>
</reference>
<proteinExistence type="predicted"/>
<dbReference type="EMBL" id="FNGW01000008">
    <property type="protein sequence ID" value="SDM29307.1"/>
    <property type="molecule type" value="Genomic_DNA"/>
</dbReference>
<evidence type="ECO:0000313" key="2">
    <source>
        <dbReference type="Proteomes" id="UP000199068"/>
    </source>
</evidence>
<organism evidence="1 2">
    <name type="scientific">Romboutsia lituseburensis DSM 797</name>
    <dbReference type="NCBI Taxonomy" id="1121325"/>
    <lineage>
        <taxon>Bacteria</taxon>
        <taxon>Bacillati</taxon>
        <taxon>Bacillota</taxon>
        <taxon>Clostridia</taxon>
        <taxon>Peptostreptococcales</taxon>
        <taxon>Peptostreptococcaceae</taxon>
        <taxon>Romboutsia</taxon>
    </lineage>
</organism>
<evidence type="ECO:0000313" key="1">
    <source>
        <dbReference type="EMBL" id="SDM29307.1"/>
    </source>
</evidence>
<dbReference type="STRING" id="1121325.SAMN04515677_10851"/>